<feature type="transmembrane region" description="Helical" evidence="9">
    <location>
        <begin position="868"/>
        <end position="886"/>
    </location>
</feature>
<feature type="transmembrane region" description="Helical" evidence="9">
    <location>
        <begin position="440"/>
        <end position="460"/>
    </location>
</feature>
<evidence type="ECO:0000256" key="7">
    <source>
        <dbReference type="ARBA" id="ARBA00022989"/>
    </source>
</evidence>
<comment type="similarity">
    <text evidence="2 9">Belongs to the resistance-nodulation-cell division (RND) (TC 2.A.6) family.</text>
</comment>
<comment type="subcellular location">
    <subcellularLocation>
        <location evidence="1 9">Cell inner membrane</location>
        <topology evidence="1 9">Multi-pass membrane protein</topology>
    </subcellularLocation>
</comment>
<dbReference type="RefSeq" id="WP_144308827.1">
    <property type="nucleotide sequence ID" value="NZ_VMNK01000005.1"/>
</dbReference>
<keyword evidence="8 9" id="KW-0472">Membrane</keyword>
<feature type="transmembrane region" description="Helical" evidence="9">
    <location>
        <begin position="996"/>
        <end position="1022"/>
    </location>
</feature>
<keyword evidence="4" id="KW-1003">Cell membrane</keyword>
<evidence type="ECO:0000256" key="3">
    <source>
        <dbReference type="ARBA" id="ARBA00022448"/>
    </source>
</evidence>
<dbReference type="NCBIfam" id="TIGR00915">
    <property type="entry name" value="2A0602"/>
    <property type="match status" value="1"/>
</dbReference>
<dbReference type="Gene3D" id="3.30.70.1320">
    <property type="entry name" value="Multidrug efflux transporter AcrB pore domain like"/>
    <property type="match status" value="1"/>
</dbReference>
<sequence length="1065" mass="115331">MFSRFFIDRPIFATVLSVFIMIAGLAAMRGLPIAQYPEIAPPVVTVAATYPGASADVIEKTVAAPLETQIIGVENMLYMSSTSASNGRVEIQVTFDIGTDVDQAVINVNNRVKQAEPRLPLEVRRQGISVEKGSSAFLQVVAFNSPDGRFDDVYTSNYVTLNVLDVLKRVPGTTNVQIFGAKDYAMRVWLNPDRLRHHNLATTDVIRAIEEQNAQYAVGRIGQPPVATGQALSLTVNTRGRLAEASEFENIILRADANGAQLRLKDVARVELGARDYDFIGRINGQPATLVGIFLKPGANALDVAQDVKTTLADLGSRFPDGLSYTIPYDTTDFVNVSIREVIKTLAEAMALVFLVVYLFLQNWRATLIPTLAVPVSLIGTFAGLMMLGYSINTLTLFGMVLAIGIVVDDAIVVLENVERIMHEEGLTVRQAAIQAMREVTGPVIAIVLVLCAVFVPIAFLGGLTGELYRQFAVTIAIAVSISGVVALTLTPALCVLILRHEHKATNWFFRGFNRAFDVVTRQYTHGVAWLIRRGMVGLLLFVGMVAITAQLWQSTPGSLVPDEDQGYFITAVFLPDGASLERTDKVVAEVEKIIRSDPNVAYTIAFTGFDFLGGSFKNSAATFFVTLKHWDERTTTAAELVGKTYATTGHIQEALILSFNPPAIFGLGNAGGFEFYLQNRGDNDPKVMATAKDLFLGAVNQDPMFAMAQTLWRASTPQLFVDVDREKAKSLGVPLDGLFATLGANLGSYYVNDFNKYGRTWQVLMSADPAFRNEPQDIAAAYVRADGGALVPISSLATIRNEAGPDTLERFNNLPAVKILGSAAPGFSTGQAIARLEELAAKTLPPGFSLDWSGAAYQERRSSGSSGLALVLGALMVFLILAAQYERWSLPLAVLLALPFGTFGALAAVWLTGMTNDVYFQIGLVTLLGLAAKNAILIVEYAIYKHREGMSAAAAAIEAARLRFRPILMTSLAFILGVTPLVLSSGAGAGARHAVGTGVVGGMLAATFLAVFFVPLFYRFITEHKLSEQRSRDEMFEEIRIHHDITHEKLVAQAEANGKGHGHD</sequence>
<name>A0A557QYT2_9RHOO</name>
<keyword evidence="5 9" id="KW-0997">Cell inner membrane</keyword>
<proteinExistence type="inferred from homology"/>
<dbReference type="FunFam" id="1.20.1640.10:FF:000001">
    <property type="entry name" value="Efflux pump membrane transporter"/>
    <property type="match status" value="1"/>
</dbReference>
<dbReference type="GO" id="GO:0005886">
    <property type="term" value="C:plasma membrane"/>
    <property type="evidence" value="ECO:0007669"/>
    <property type="project" value="UniProtKB-SubCell"/>
</dbReference>
<dbReference type="SUPFAM" id="SSF82693">
    <property type="entry name" value="Multidrug efflux transporter AcrB pore domain, PN1, PN2, PC1 and PC2 subdomains"/>
    <property type="match status" value="3"/>
</dbReference>
<feature type="transmembrane region" description="Helical" evidence="9">
    <location>
        <begin position="395"/>
        <end position="415"/>
    </location>
</feature>
<feature type="transmembrane region" description="Helical" evidence="9">
    <location>
        <begin position="893"/>
        <end position="913"/>
    </location>
</feature>
<dbReference type="PRINTS" id="PR00702">
    <property type="entry name" value="ACRIFLAVINRP"/>
</dbReference>
<keyword evidence="3 9" id="KW-0813">Transport</keyword>
<protein>
    <recommendedName>
        <fullName evidence="9">Efflux pump membrane transporter</fullName>
    </recommendedName>
</protein>
<dbReference type="PANTHER" id="PTHR32063">
    <property type="match status" value="1"/>
</dbReference>
<dbReference type="SUPFAM" id="SSF82866">
    <property type="entry name" value="Multidrug efflux transporter AcrB transmembrane domain"/>
    <property type="match status" value="2"/>
</dbReference>
<dbReference type="Gene3D" id="3.30.70.1440">
    <property type="entry name" value="Multidrug efflux transporter AcrB pore domain"/>
    <property type="match status" value="1"/>
</dbReference>
<evidence type="ECO:0000313" key="11">
    <source>
        <dbReference type="Proteomes" id="UP000319502"/>
    </source>
</evidence>
<evidence type="ECO:0000256" key="2">
    <source>
        <dbReference type="ARBA" id="ARBA00010942"/>
    </source>
</evidence>
<dbReference type="Gene3D" id="3.30.2090.10">
    <property type="entry name" value="Multidrug efflux transporter AcrB TolC docking domain, DN and DC subdomains"/>
    <property type="match status" value="2"/>
</dbReference>
<dbReference type="Pfam" id="PF00873">
    <property type="entry name" value="ACR_tran"/>
    <property type="match status" value="1"/>
</dbReference>
<dbReference type="FunFam" id="3.30.70.1430:FF:000001">
    <property type="entry name" value="Efflux pump membrane transporter"/>
    <property type="match status" value="1"/>
</dbReference>
<feature type="transmembrane region" description="Helical" evidence="9">
    <location>
        <begin position="965"/>
        <end position="984"/>
    </location>
</feature>
<evidence type="ECO:0000256" key="1">
    <source>
        <dbReference type="ARBA" id="ARBA00004429"/>
    </source>
</evidence>
<evidence type="ECO:0000256" key="8">
    <source>
        <dbReference type="ARBA" id="ARBA00023136"/>
    </source>
</evidence>
<dbReference type="Gene3D" id="1.20.1640.10">
    <property type="entry name" value="Multidrug efflux transporter AcrB transmembrane domain"/>
    <property type="match status" value="2"/>
</dbReference>
<feature type="transmembrane region" description="Helical" evidence="9">
    <location>
        <begin position="342"/>
        <end position="361"/>
    </location>
</feature>
<feature type="transmembrane region" description="Helical" evidence="9">
    <location>
        <begin position="368"/>
        <end position="389"/>
    </location>
</feature>
<dbReference type="Gene3D" id="3.30.70.1430">
    <property type="entry name" value="Multidrug efflux transporter AcrB pore domain"/>
    <property type="match status" value="2"/>
</dbReference>
<evidence type="ECO:0000256" key="5">
    <source>
        <dbReference type="ARBA" id="ARBA00022519"/>
    </source>
</evidence>
<dbReference type="InterPro" id="IPR004764">
    <property type="entry name" value="MdtF-like"/>
</dbReference>
<evidence type="ECO:0000256" key="6">
    <source>
        <dbReference type="ARBA" id="ARBA00022692"/>
    </source>
</evidence>
<dbReference type="OrthoDB" id="9176627at2"/>
<feature type="transmembrane region" description="Helical" evidence="9">
    <location>
        <begin position="472"/>
        <end position="499"/>
    </location>
</feature>
<evidence type="ECO:0000256" key="9">
    <source>
        <dbReference type="RuleBase" id="RU364070"/>
    </source>
</evidence>
<dbReference type="Proteomes" id="UP000319502">
    <property type="component" value="Unassembled WGS sequence"/>
</dbReference>
<feature type="transmembrane region" description="Helical" evidence="9">
    <location>
        <begin position="919"/>
        <end position="944"/>
    </location>
</feature>
<evidence type="ECO:0000256" key="4">
    <source>
        <dbReference type="ARBA" id="ARBA00022475"/>
    </source>
</evidence>
<dbReference type="NCBIfam" id="NF000282">
    <property type="entry name" value="RND_permease_1"/>
    <property type="match status" value="1"/>
</dbReference>
<dbReference type="GO" id="GO:0009636">
    <property type="term" value="P:response to toxic substance"/>
    <property type="evidence" value="ECO:0007669"/>
    <property type="project" value="UniProtKB-ARBA"/>
</dbReference>
<keyword evidence="11" id="KW-1185">Reference proteome</keyword>
<keyword evidence="7 9" id="KW-1133">Transmembrane helix</keyword>
<keyword evidence="6 9" id="KW-0812">Transmembrane</keyword>
<dbReference type="GO" id="GO:0042910">
    <property type="term" value="F:xenobiotic transmembrane transporter activity"/>
    <property type="evidence" value="ECO:0007669"/>
    <property type="project" value="TreeGrafter"/>
</dbReference>
<feature type="transmembrane region" description="Helical" evidence="9">
    <location>
        <begin position="531"/>
        <end position="553"/>
    </location>
</feature>
<feature type="transmembrane region" description="Helical" evidence="9">
    <location>
        <begin position="12"/>
        <end position="31"/>
    </location>
</feature>
<dbReference type="EMBL" id="VMNK01000005">
    <property type="protein sequence ID" value="TVO58058.1"/>
    <property type="molecule type" value="Genomic_DNA"/>
</dbReference>
<dbReference type="AlphaFoldDB" id="A0A557QYT2"/>
<accession>A0A557QYT2</accession>
<comment type="caution">
    <text evidence="10">The sequence shown here is derived from an EMBL/GenBank/DDBJ whole genome shotgun (WGS) entry which is preliminary data.</text>
</comment>
<evidence type="ECO:0000313" key="10">
    <source>
        <dbReference type="EMBL" id="TVO58058.1"/>
    </source>
</evidence>
<gene>
    <name evidence="10" type="ORF">FHP91_06560</name>
</gene>
<dbReference type="PANTHER" id="PTHR32063:SF76">
    <property type="entry name" value="EFFLUX PUMP MEMBRANE TRANSPORTER"/>
    <property type="match status" value="1"/>
</dbReference>
<organism evidence="10 11">
    <name type="scientific">Denitromonas halophila</name>
    <dbReference type="NCBI Taxonomy" id="1629404"/>
    <lineage>
        <taxon>Bacteria</taxon>
        <taxon>Pseudomonadati</taxon>
        <taxon>Pseudomonadota</taxon>
        <taxon>Betaproteobacteria</taxon>
        <taxon>Rhodocyclales</taxon>
        <taxon>Zoogloeaceae</taxon>
        <taxon>Denitromonas</taxon>
    </lineage>
</organism>
<dbReference type="InterPro" id="IPR027463">
    <property type="entry name" value="AcrB_DN_DC_subdom"/>
</dbReference>
<reference evidence="10 11" key="1">
    <citation type="submission" date="2019-07" db="EMBL/GenBank/DDBJ databases">
        <title>The pathways for chlorine oxyanion respiration interact through the shared metabolite chlorate.</title>
        <authorList>
            <person name="Barnum T.P."/>
            <person name="Cheng Y."/>
            <person name="Hill K.A."/>
            <person name="Lucas L.N."/>
            <person name="Carlson H.K."/>
            <person name="Coates J.D."/>
        </authorList>
    </citation>
    <scope>NUCLEOTIDE SEQUENCE [LARGE SCALE GENOMIC DNA]</scope>
    <source>
        <strain evidence="10 11">SFB-3</strain>
    </source>
</reference>
<dbReference type="InterPro" id="IPR001036">
    <property type="entry name" value="Acrflvin-R"/>
</dbReference>
<dbReference type="SUPFAM" id="SSF82714">
    <property type="entry name" value="Multidrug efflux transporter AcrB TolC docking domain, DN and DC subdomains"/>
    <property type="match status" value="2"/>
</dbReference>
<dbReference type="GO" id="GO:0015562">
    <property type="term" value="F:efflux transmembrane transporter activity"/>
    <property type="evidence" value="ECO:0007669"/>
    <property type="project" value="InterPro"/>
</dbReference>